<gene>
    <name evidence="3" type="ORF">FRZ54_12610</name>
</gene>
<dbReference type="Pfam" id="PF06439">
    <property type="entry name" value="3keto-disac_hyd"/>
    <property type="match status" value="1"/>
</dbReference>
<organism evidence="3 4">
    <name type="scientific">Mucilaginibacter ginsenosidivorans</name>
    <dbReference type="NCBI Taxonomy" id="398053"/>
    <lineage>
        <taxon>Bacteria</taxon>
        <taxon>Pseudomonadati</taxon>
        <taxon>Bacteroidota</taxon>
        <taxon>Sphingobacteriia</taxon>
        <taxon>Sphingobacteriales</taxon>
        <taxon>Sphingobacteriaceae</taxon>
        <taxon>Mucilaginibacter</taxon>
    </lineage>
</organism>
<accession>A0A5B8UYF7</accession>
<reference evidence="3 4" key="1">
    <citation type="journal article" date="2017" name="Curr. Microbiol.">
        <title>Mucilaginibacter ginsenosidivorans sp. nov., Isolated from Soil of Ginseng Field.</title>
        <authorList>
            <person name="Kim M.M."/>
            <person name="Siddiqi M.Z."/>
            <person name="Im W.T."/>
        </authorList>
    </citation>
    <scope>NUCLEOTIDE SEQUENCE [LARGE SCALE GENOMIC DNA]</scope>
    <source>
        <strain evidence="3 4">Gsoil 3017</strain>
    </source>
</reference>
<evidence type="ECO:0000313" key="4">
    <source>
        <dbReference type="Proteomes" id="UP000321479"/>
    </source>
</evidence>
<dbReference type="OrthoDB" id="9806233at2"/>
<dbReference type="Gene3D" id="2.60.120.560">
    <property type="entry name" value="Exo-inulinase, domain 1"/>
    <property type="match status" value="1"/>
</dbReference>
<dbReference type="AlphaFoldDB" id="A0A5B8UYF7"/>
<name>A0A5B8UYF7_9SPHI</name>
<sequence>MKKLLIVPAMLVACSSLLAQTNNELTAKEKKQGWHLLFDGKTTTGWHTFHKPTAGPGWAVSDGVLQLDPSVKDDRGDIVTDGEYENFELSIDWNISEEGNSGIIFLVNEDKQYDATYLTGPEYQLLDDKKAEDNKQQNHLAGSLYDIIAPSKEVENPAGEWNHTVIRMKNGELTFWLNGTQTVKTDLWDANWPELVAKSKFKNWKGFAAFHKGHIALQDHGHHISFRNIKIRQL</sequence>
<feature type="chain" id="PRO_5022814350" evidence="1">
    <location>
        <begin position="20"/>
        <end position="234"/>
    </location>
</feature>
<dbReference type="KEGG" id="mgin:FRZ54_12610"/>
<protein>
    <submittedName>
        <fullName evidence="3">DUF1080 domain-containing protein</fullName>
    </submittedName>
</protein>
<dbReference type="EMBL" id="CP042436">
    <property type="protein sequence ID" value="QEC63381.1"/>
    <property type="molecule type" value="Genomic_DNA"/>
</dbReference>
<keyword evidence="1" id="KW-0732">Signal</keyword>
<dbReference type="InterPro" id="IPR010496">
    <property type="entry name" value="AL/BT2_dom"/>
</dbReference>
<keyword evidence="4" id="KW-1185">Reference proteome</keyword>
<dbReference type="GO" id="GO:0016787">
    <property type="term" value="F:hydrolase activity"/>
    <property type="evidence" value="ECO:0007669"/>
    <property type="project" value="InterPro"/>
</dbReference>
<evidence type="ECO:0000259" key="2">
    <source>
        <dbReference type="Pfam" id="PF06439"/>
    </source>
</evidence>
<dbReference type="Proteomes" id="UP000321479">
    <property type="component" value="Chromosome"/>
</dbReference>
<dbReference type="RefSeq" id="WP_147031957.1">
    <property type="nucleotide sequence ID" value="NZ_CP042436.1"/>
</dbReference>
<evidence type="ECO:0000313" key="3">
    <source>
        <dbReference type="EMBL" id="QEC63381.1"/>
    </source>
</evidence>
<proteinExistence type="predicted"/>
<evidence type="ECO:0000256" key="1">
    <source>
        <dbReference type="SAM" id="SignalP"/>
    </source>
</evidence>
<feature type="signal peptide" evidence="1">
    <location>
        <begin position="1"/>
        <end position="19"/>
    </location>
</feature>
<feature type="domain" description="3-keto-alpha-glucoside-1,2-lyase/3-keto-2-hydroxy-glucal hydratase" evidence="2">
    <location>
        <begin position="33"/>
        <end position="232"/>
    </location>
</feature>